<accession>A0A191UDE3</accession>
<dbReference type="KEGG" id="pwu:A8O14_01625"/>
<keyword evidence="2" id="KW-1185">Reference proteome</keyword>
<protein>
    <recommendedName>
        <fullName evidence="3">Glycosyltransferase 2-like domain-containing protein</fullName>
    </recommendedName>
</protein>
<gene>
    <name evidence="1" type="ORF">A8O14_01625</name>
</gene>
<organism evidence="1 2">
    <name type="scientific">Polynucleobacter wuianus</name>
    <dbReference type="NCBI Taxonomy" id="1743168"/>
    <lineage>
        <taxon>Bacteria</taxon>
        <taxon>Pseudomonadati</taxon>
        <taxon>Pseudomonadota</taxon>
        <taxon>Betaproteobacteria</taxon>
        <taxon>Burkholderiales</taxon>
        <taxon>Burkholderiaceae</taxon>
        <taxon>Polynucleobacter</taxon>
    </lineage>
</organism>
<evidence type="ECO:0000313" key="1">
    <source>
        <dbReference type="EMBL" id="ANI98906.1"/>
    </source>
</evidence>
<dbReference type="RefSeq" id="WP_068947913.1">
    <property type="nucleotide sequence ID" value="NZ_CP015922.1"/>
</dbReference>
<sequence length="309" mass="34661">MNHNPKTLTPIHEATVLLAGTARDVAPYIASEMKHLLGALKIFKKVFVLIIESDSSDDTIEALEKLKGSISNFDYISMGKLVGKIPIRTERLAYCRNQIIQAVSENSKYSEVDFVILSDLDGLNTHLNGKSIADCWDTSVPWDVVTANQLDFYYDVWTLRHKFWSPGDCILQQINLEPILGYDQSVNLAVWARQVRLPITAGYIEVDAAFGGFAIYKKQAYIAGKYVGSAVTDGVWHEACEHVAHCGDMRKRGYRIFINSALINCKKPADQNPKKPKIFSLAVIKSIRSIGISIFGKKRFKKYLDLLAE</sequence>
<dbReference type="EMBL" id="CP015922">
    <property type="protein sequence ID" value="ANI98906.1"/>
    <property type="molecule type" value="Genomic_DNA"/>
</dbReference>
<dbReference type="STRING" id="1743168.A8O14_01625"/>
<dbReference type="OrthoDB" id="1550652at2"/>
<dbReference type="AlphaFoldDB" id="A0A191UDE3"/>
<evidence type="ECO:0008006" key="3">
    <source>
        <dbReference type="Google" id="ProtNLM"/>
    </source>
</evidence>
<proteinExistence type="predicted"/>
<name>A0A191UDE3_9BURK</name>
<reference evidence="2" key="1">
    <citation type="submission" date="2016-05" db="EMBL/GenBank/DDBJ databases">
        <title>Polynucleobacter sp. QLW-P1FAT50C-4 genome.</title>
        <authorList>
            <person name="Hahn M.W."/>
        </authorList>
    </citation>
    <scope>NUCLEOTIDE SEQUENCE [LARGE SCALE GENOMIC DNA]</scope>
    <source>
        <strain evidence="2">QLW-P1FAT50C-4</strain>
    </source>
</reference>
<dbReference type="Proteomes" id="UP000078463">
    <property type="component" value="Chromosome"/>
</dbReference>
<evidence type="ECO:0000313" key="2">
    <source>
        <dbReference type="Proteomes" id="UP000078463"/>
    </source>
</evidence>